<dbReference type="PANTHER" id="PTHR37406">
    <property type="entry name" value="T4-TYPE LYSOZYME 1-RELATED"/>
    <property type="match status" value="1"/>
</dbReference>
<keyword evidence="3" id="KW-0326">Glycosidase</keyword>
<evidence type="ECO:0000313" key="4">
    <source>
        <dbReference type="EMBL" id="TXG75804.1"/>
    </source>
</evidence>
<dbReference type="GO" id="GO:0003796">
    <property type="term" value="F:lysozyme activity"/>
    <property type="evidence" value="ECO:0007669"/>
    <property type="project" value="UniProtKB-EC"/>
</dbReference>
<protein>
    <recommendedName>
        <fullName evidence="3">Lysozyme</fullName>
        <ecNumber evidence="3">3.2.1.17</ecNumber>
    </recommendedName>
</protein>
<dbReference type="GO" id="GO:0042742">
    <property type="term" value="P:defense response to bacterium"/>
    <property type="evidence" value="ECO:0007669"/>
    <property type="project" value="UniProtKB-KW"/>
</dbReference>
<comment type="similarity">
    <text evidence="3">Belongs to the glycosyl hydrolase 24 family.</text>
</comment>
<dbReference type="Gene3D" id="1.10.530.40">
    <property type="match status" value="1"/>
</dbReference>
<evidence type="ECO:0000313" key="5">
    <source>
        <dbReference type="Proteomes" id="UP000321026"/>
    </source>
</evidence>
<sequence>MKDKLLDMLIIDEGYRQKPYRCTEGFLTIGIGFNIDAGMDLELAKIIAKYFIDKRQAELTKALPWFKELDENRKIALLNMAFQMGSAGLLKFQRTLKAIEEKRYKDAASHMLDSLWARQTPLRARRIAKIIETGQLP</sequence>
<proteinExistence type="inferred from homology"/>
<organism evidence="4 5">
    <name type="scientific">Candidatus Dojkabacteria bacterium</name>
    <dbReference type="NCBI Taxonomy" id="2099670"/>
    <lineage>
        <taxon>Bacteria</taxon>
        <taxon>Candidatus Dojkabacteria</taxon>
    </lineage>
</organism>
<dbReference type="InterPro" id="IPR023346">
    <property type="entry name" value="Lysozyme-like_dom_sf"/>
</dbReference>
<dbReference type="EMBL" id="SSDS01000104">
    <property type="protein sequence ID" value="TXG75804.1"/>
    <property type="molecule type" value="Genomic_DNA"/>
</dbReference>
<dbReference type="GO" id="GO:0009253">
    <property type="term" value="P:peptidoglycan catabolic process"/>
    <property type="evidence" value="ECO:0007669"/>
    <property type="project" value="InterPro"/>
</dbReference>
<dbReference type="InterPro" id="IPR002196">
    <property type="entry name" value="Glyco_hydro_24"/>
</dbReference>
<evidence type="ECO:0000256" key="2">
    <source>
        <dbReference type="ARBA" id="ARBA00022638"/>
    </source>
</evidence>
<dbReference type="SUPFAM" id="SSF53955">
    <property type="entry name" value="Lysozyme-like"/>
    <property type="match status" value="1"/>
</dbReference>
<dbReference type="InterPro" id="IPR052619">
    <property type="entry name" value="Phage_lysozyme-like"/>
</dbReference>
<accession>A0A5C7J3G1</accession>
<comment type="catalytic activity">
    <reaction evidence="3">
        <text>Hydrolysis of (1-&gt;4)-beta-linkages between N-acetylmuramic acid and N-acetyl-D-glucosamine residues in a peptidoglycan and between N-acetyl-D-glucosamine residues in chitodextrins.</text>
        <dbReference type="EC" id="3.2.1.17"/>
    </reaction>
</comment>
<evidence type="ECO:0000256" key="1">
    <source>
        <dbReference type="ARBA" id="ARBA00022529"/>
    </source>
</evidence>
<evidence type="ECO:0000256" key="3">
    <source>
        <dbReference type="RuleBase" id="RU003788"/>
    </source>
</evidence>
<dbReference type="AlphaFoldDB" id="A0A5C7J3G1"/>
<dbReference type="GO" id="GO:0016998">
    <property type="term" value="P:cell wall macromolecule catabolic process"/>
    <property type="evidence" value="ECO:0007669"/>
    <property type="project" value="InterPro"/>
</dbReference>
<dbReference type="GO" id="GO:0031640">
    <property type="term" value="P:killing of cells of another organism"/>
    <property type="evidence" value="ECO:0007669"/>
    <property type="project" value="UniProtKB-KW"/>
</dbReference>
<keyword evidence="3" id="KW-0378">Hydrolase</keyword>
<dbReference type="EC" id="3.2.1.17" evidence="3"/>
<reference evidence="4 5" key="1">
    <citation type="submission" date="2018-09" db="EMBL/GenBank/DDBJ databases">
        <title>Metagenome Assembled Genomes from an Advanced Water Purification Facility.</title>
        <authorList>
            <person name="Stamps B.W."/>
            <person name="Spear J.R."/>
        </authorList>
    </citation>
    <scope>NUCLEOTIDE SEQUENCE [LARGE SCALE GENOMIC DNA]</scope>
    <source>
        <strain evidence="4">Bin_63_2</strain>
    </source>
</reference>
<comment type="caution">
    <text evidence="4">The sequence shown here is derived from an EMBL/GenBank/DDBJ whole genome shotgun (WGS) entry which is preliminary data.</text>
</comment>
<dbReference type="Proteomes" id="UP000321026">
    <property type="component" value="Unassembled WGS sequence"/>
</dbReference>
<dbReference type="Pfam" id="PF00959">
    <property type="entry name" value="Phage_lysozyme"/>
    <property type="match status" value="1"/>
</dbReference>
<dbReference type="InterPro" id="IPR023347">
    <property type="entry name" value="Lysozyme_dom_sf"/>
</dbReference>
<gene>
    <name evidence="4" type="ORF">E6Q11_06585</name>
</gene>
<keyword evidence="2 3" id="KW-0081">Bacteriolytic enzyme</keyword>
<keyword evidence="1 3" id="KW-0929">Antimicrobial</keyword>
<name>A0A5C7J3G1_9BACT</name>
<dbReference type="PANTHER" id="PTHR37406:SF1">
    <property type="entry name" value="T4-TYPE LYSOZYME 1-RELATED"/>
    <property type="match status" value="1"/>
</dbReference>